<sequence length="357" mass="41359">MIKRFLFFFLLLSFLNISSQVKISGIYINRYKASSSGFYGLVKKMADNGMNAAVIDIKYDRGEVGVILPEEFASVGSYDRIHDLNNKIDTLEKYKIKPIARIVCFKDNNLAKIYDYKYAVRYSTGEVFKDASGAYWVSPYSAFVRKYLISVAKEAAKAGFKEIQFDYIRYPTDGIIGTLVFPEYNGMNGFAIVTDFLREAYKELKPYGVDISCDIYGYTVWFDSLYFVNQQLEGMAQYVDAIYPMVYPSHFSDSLYSSRSKERRTYDIIFDSSVKSINRIRKYDTKTILYLQDFKWKSSKMGYDYVNNQIKAAIESDADGFILWDPSSRYSYFNLDTKANFSDNKDTFNYIENAEEP</sequence>
<dbReference type="Proteomes" id="UP000264062">
    <property type="component" value="Unassembled WGS sequence"/>
</dbReference>
<dbReference type="InterPro" id="IPR017853">
    <property type="entry name" value="GH"/>
</dbReference>
<proteinExistence type="predicted"/>
<dbReference type="Pfam" id="PF13200">
    <property type="entry name" value="DUF4015"/>
    <property type="match status" value="1"/>
</dbReference>
<comment type="caution">
    <text evidence="2">The sequence shown here is derived from an EMBL/GenBank/DDBJ whole genome shotgun (WGS) entry which is preliminary data.</text>
</comment>
<organism evidence="2 3">
    <name type="scientific">candidate division WOR-3 bacterium</name>
    <dbReference type="NCBI Taxonomy" id="2052148"/>
    <lineage>
        <taxon>Bacteria</taxon>
        <taxon>Bacteria division WOR-3</taxon>
    </lineage>
</organism>
<feature type="domain" description="DUF4015" evidence="1">
    <location>
        <begin position="25"/>
        <end position="330"/>
    </location>
</feature>
<evidence type="ECO:0000259" key="1">
    <source>
        <dbReference type="Pfam" id="PF13200"/>
    </source>
</evidence>
<evidence type="ECO:0000313" key="3">
    <source>
        <dbReference type="Proteomes" id="UP000264062"/>
    </source>
</evidence>
<evidence type="ECO:0000313" key="2">
    <source>
        <dbReference type="EMBL" id="HAV92812.1"/>
    </source>
</evidence>
<dbReference type="EMBL" id="DMZY01000190">
    <property type="protein sequence ID" value="HAV92812.1"/>
    <property type="molecule type" value="Genomic_DNA"/>
</dbReference>
<name>A0A350HB96_UNCW3</name>
<dbReference type="AlphaFoldDB" id="A0A350HB96"/>
<protein>
    <recommendedName>
        <fullName evidence="1">DUF4015 domain-containing protein</fullName>
    </recommendedName>
</protein>
<dbReference type="SUPFAM" id="SSF51445">
    <property type="entry name" value="(Trans)glycosidases"/>
    <property type="match status" value="1"/>
</dbReference>
<accession>A0A350HB96</accession>
<reference evidence="2 3" key="1">
    <citation type="journal article" date="2018" name="Nat. Biotechnol.">
        <title>A standardized bacterial taxonomy based on genome phylogeny substantially revises the tree of life.</title>
        <authorList>
            <person name="Parks D.H."/>
            <person name="Chuvochina M."/>
            <person name="Waite D.W."/>
            <person name="Rinke C."/>
            <person name="Skarshewski A."/>
            <person name="Chaumeil P.A."/>
            <person name="Hugenholtz P."/>
        </authorList>
    </citation>
    <scope>NUCLEOTIDE SEQUENCE [LARGE SCALE GENOMIC DNA]</scope>
    <source>
        <strain evidence="2">UBA9956</strain>
    </source>
</reference>
<dbReference type="InterPro" id="IPR025275">
    <property type="entry name" value="DUF4015"/>
</dbReference>
<dbReference type="Gene3D" id="3.20.20.80">
    <property type="entry name" value="Glycosidases"/>
    <property type="match status" value="2"/>
</dbReference>
<gene>
    <name evidence="2" type="ORF">DCW38_06495</name>
</gene>